<name>L1I7W6_GUITC</name>
<gene>
    <name evidence="1" type="ORF">GUITHDRAFT_121859</name>
</gene>
<reference evidence="2" key="3">
    <citation type="submission" date="2015-06" db="UniProtKB">
        <authorList>
            <consortium name="EnsemblProtists"/>
        </authorList>
    </citation>
    <scope>IDENTIFICATION</scope>
</reference>
<evidence type="ECO:0000313" key="2">
    <source>
        <dbReference type="EnsemblProtists" id="EKX31955"/>
    </source>
</evidence>
<accession>L1I7W6</accession>
<organism evidence="1">
    <name type="scientific">Guillardia theta (strain CCMP2712)</name>
    <name type="common">Cryptophyte</name>
    <dbReference type="NCBI Taxonomy" id="905079"/>
    <lineage>
        <taxon>Eukaryota</taxon>
        <taxon>Cryptophyceae</taxon>
        <taxon>Pyrenomonadales</taxon>
        <taxon>Geminigeraceae</taxon>
        <taxon>Guillardia</taxon>
    </lineage>
</organism>
<dbReference type="AlphaFoldDB" id="L1I7W6"/>
<evidence type="ECO:0000313" key="3">
    <source>
        <dbReference type="Proteomes" id="UP000011087"/>
    </source>
</evidence>
<dbReference type="HOGENOM" id="CLU_2202058_0_0_1"/>
<protein>
    <submittedName>
        <fullName evidence="1 2">Uncharacterized protein</fullName>
    </submittedName>
</protein>
<keyword evidence="3" id="KW-1185">Reference proteome</keyword>
<dbReference type="PaxDb" id="55529-EKX31955"/>
<dbReference type="RefSeq" id="XP_005818935.1">
    <property type="nucleotide sequence ID" value="XM_005818878.1"/>
</dbReference>
<dbReference type="EnsemblProtists" id="EKX31955">
    <property type="protein sequence ID" value="EKX31955"/>
    <property type="gene ID" value="GUITHDRAFT_121859"/>
</dbReference>
<dbReference type="GeneID" id="17288687"/>
<sequence>MAQGNVKEEGAGCMIETARASSMSDQEVIVEGRDAILSELQQATDNSVKDSKVRVLARLSMETMEDDSSSLCLLVLASSKNPLSLAFSSCSVVLALADRQQLVEVGNS</sequence>
<reference evidence="3" key="2">
    <citation type="submission" date="2012-11" db="EMBL/GenBank/DDBJ databases">
        <authorList>
            <person name="Kuo A."/>
            <person name="Curtis B.A."/>
            <person name="Tanifuji G."/>
            <person name="Burki F."/>
            <person name="Gruber A."/>
            <person name="Irimia M."/>
            <person name="Maruyama S."/>
            <person name="Arias M.C."/>
            <person name="Ball S.G."/>
            <person name="Gile G.H."/>
            <person name="Hirakawa Y."/>
            <person name="Hopkins J.F."/>
            <person name="Rensing S.A."/>
            <person name="Schmutz J."/>
            <person name="Symeonidi A."/>
            <person name="Elias M."/>
            <person name="Eveleigh R.J."/>
            <person name="Herman E.K."/>
            <person name="Klute M.J."/>
            <person name="Nakayama T."/>
            <person name="Obornik M."/>
            <person name="Reyes-Prieto A."/>
            <person name="Armbrust E.V."/>
            <person name="Aves S.J."/>
            <person name="Beiko R.G."/>
            <person name="Coutinho P."/>
            <person name="Dacks J.B."/>
            <person name="Durnford D.G."/>
            <person name="Fast N.M."/>
            <person name="Green B.R."/>
            <person name="Grisdale C."/>
            <person name="Hempe F."/>
            <person name="Henrissat B."/>
            <person name="Hoppner M.P."/>
            <person name="Ishida K.-I."/>
            <person name="Kim E."/>
            <person name="Koreny L."/>
            <person name="Kroth P.G."/>
            <person name="Liu Y."/>
            <person name="Malik S.-B."/>
            <person name="Maier U.G."/>
            <person name="McRose D."/>
            <person name="Mock T."/>
            <person name="Neilson J.A."/>
            <person name="Onodera N.T."/>
            <person name="Poole A.M."/>
            <person name="Pritham E.J."/>
            <person name="Richards T.A."/>
            <person name="Rocap G."/>
            <person name="Roy S.W."/>
            <person name="Sarai C."/>
            <person name="Schaack S."/>
            <person name="Shirato S."/>
            <person name="Slamovits C.H."/>
            <person name="Spencer D.F."/>
            <person name="Suzuki S."/>
            <person name="Worden A.Z."/>
            <person name="Zauner S."/>
            <person name="Barry K."/>
            <person name="Bell C."/>
            <person name="Bharti A.K."/>
            <person name="Crow J.A."/>
            <person name="Grimwood J."/>
            <person name="Kramer R."/>
            <person name="Lindquist E."/>
            <person name="Lucas S."/>
            <person name="Salamov A."/>
            <person name="McFadden G.I."/>
            <person name="Lane C.E."/>
            <person name="Keeling P.J."/>
            <person name="Gray M.W."/>
            <person name="Grigoriev I.V."/>
            <person name="Archibald J.M."/>
        </authorList>
    </citation>
    <scope>NUCLEOTIDE SEQUENCE</scope>
    <source>
        <strain evidence="3">CCMP2712</strain>
    </source>
</reference>
<dbReference type="KEGG" id="gtt:GUITHDRAFT_121859"/>
<dbReference type="Proteomes" id="UP000011087">
    <property type="component" value="Unassembled WGS sequence"/>
</dbReference>
<reference evidence="1 3" key="1">
    <citation type="journal article" date="2012" name="Nature">
        <title>Algal genomes reveal evolutionary mosaicism and the fate of nucleomorphs.</title>
        <authorList>
            <consortium name="DOE Joint Genome Institute"/>
            <person name="Curtis B.A."/>
            <person name="Tanifuji G."/>
            <person name="Burki F."/>
            <person name="Gruber A."/>
            <person name="Irimia M."/>
            <person name="Maruyama S."/>
            <person name="Arias M.C."/>
            <person name="Ball S.G."/>
            <person name="Gile G.H."/>
            <person name="Hirakawa Y."/>
            <person name="Hopkins J.F."/>
            <person name="Kuo A."/>
            <person name="Rensing S.A."/>
            <person name="Schmutz J."/>
            <person name="Symeonidi A."/>
            <person name="Elias M."/>
            <person name="Eveleigh R.J."/>
            <person name="Herman E.K."/>
            <person name="Klute M.J."/>
            <person name="Nakayama T."/>
            <person name="Obornik M."/>
            <person name="Reyes-Prieto A."/>
            <person name="Armbrust E.V."/>
            <person name="Aves S.J."/>
            <person name="Beiko R.G."/>
            <person name="Coutinho P."/>
            <person name="Dacks J.B."/>
            <person name="Durnford D.G."/>
            <person name="Fast N.M."/>
            <person name="Green B.R."/>
            <person name="Grisdale C.J."/>
            <person name="Hempel F."/>
            <person name="Henrissat B."/>
            <person name="Hoppner M.P."/>
            <person name="Ishida K."/>
            <person name="Kim E."/>
            <person name="Koreny L."/>
            <person name="Kroth P.G."/>
            <person name="Liu Y."/>
            <person name="Malik S.B."/>
            <person name="Maier U.G."/>
            <person name="McRose D."/>
            <person name="Mock T."/>
            <person name="Neilson J.A."/>
            <person name="Onodera N.T."/>
            <person name="Poole A.M."/>
            <person name="Pritham E.J."/>
            <person name="Richards T.A."/>
            <person name="Rocap G."/>
            <person name="Roy S.W."/>
            <person name="Sarai C."/>
            <person name="Schaack S."/>
            <person name="Shirato S."/>
            <person name="Slamovits C.H."/>
            <person name="Spencer D.F."/>
            <person name="Suzuki S."/>
            <person name="Worden A.Z."/>
            <person name="Zauner S."/>
            <person name="Barry K."/>
            <person name="Bell C."/>
            <person name="Bharti A.K."/>
            <person name="Crow J.A."/>
            <person name="Grimwood J."/>
            <person name="Kramer R."/>
            <person name="Lindquist E."/>
            <person name="Lucas S."/>
            <person name="Salamov A."/>
            <person name="McFadden G.I."/>
            <person name="Lane C.E."/>
            <person name="Keeling P.J."/>
            <person name="Gray M.W."/>
            <person name="Grigoriev I.V."/>
            <person name="Archibald J.M."/>
        </authorList>
    </citation>
    <scope>NUCLEOTIDE SEQUENCE</scope>
    <source>
        <strain evidence="1 3">CCMP2712</strain>
    </source>
</reference>
<evidence type="ECO:0000313" key="1">
    <source>
        <dbReference type="EMBL" id="EKX31955.1"/>
    </source>
</evidence>
<proteinExistence type="predicted"/>
<dbReference type="EMBL" id="JH993222">
    <property type="protein sequence ID" value="EKX31955.1"/>
    <property type="molecule type" value="Genomic_DNA"/>
</dbReference>